<gene>
    <name evidence="2" type="ORF">FBZ90_113206</name>
</gene>
<evidence type="ECO:0000313" key="2">
    <source>
        <dbReference type="EMBL" id="TWB38208.1"/>
    </source>
</evidence>
<dbReference type="RefSeq" id="WP_145734934.1">
    <property type="nucleotide sequence ID" value="NZ_VITR01000013.1"/>
</dbReference>
<evidence type="ECO:0000313" key="3">
    <source>
        <dbReference type="Proteomes" id="UP000315751"/>
    </source>
</evidence>
<comment type="caution">
    <text evidence="2">The sequence shown here is derived from an EMBL/GenBank/DDBJ whole genome shotgun (WGS) entry which is preliminary data.</text>
</comment>
<reference evidence="2 3" key="1">
    <citation type="submission" date="2019-06" db="EMBL/GenBank/DDBJ databases">
        <title>Genomic Encyclopedia of Type Strains, Phase IV (KMG-V): Genome sequencing to study the core and pangenomes of soil and plant-associated prokaryotes.</title>
        <authorList>
            <person name="Whitman W."/>
        </authorList>
    </citation>
    <scope>NUCLEOTIDE SEQUENCE [LARGE SCALE GENOMIC DNA]</scope>
    <source>
        <strain evidence="2 3">BR 11622</strain>
    </source>
</reference>
<dbReference type="AlphaFoldDB" id="A0A560GW24"/>
<keyword evidence="3" id="KW-1185">Reference proteome</keyword>
<protein>
    <submittedName>
        <fullName evidence="2">Uncharacterized protein</fullName>
    </submittedName>
</protein>
<sequence length="462" mass="48953">MSVRARIATLSLFSLLLGTTALATPVTQEGADKLARLAEQQLTKPANPHKSDSLRLTLTGHASAAREGDHYRLSLPGAQLHLGDDSVLDLGTLVLAVTPTADGHWDATGTLPSPMGVFDGQGMRIGEVRLGSQSLRARWTPDFQTVDLLDAKAGDIRFIPRPGHGAVAMDALTVRFMPEDEARGRWSGPVRVEVNKLQTKTPDGADETRLLRGLLAIDLTDFNMTQGALLRVGGGTEPGPAGAVLSRMKGSFSLDGYASHDDEGRPYSLKTLTASVIADNMEGDHGVLSLDYSHRGLVKPAAAGQADPIPEKGDLHLKISDLPARTLAEADWTTLPGDTKHRNRAIKERTLAALGQAGSHLTIDKLDFQAPDAALMGSAALVFDATNPRGLTGTLSLLMHGLDHLPANSVGNGPMLGFFALQSLGAPEGQGRRFSLDFRPDGHVKLNGSDVTLLMTGLAKLP</sequence>
<evidence type="ECO:0000256" key="1">
    <source>
        <dbReference type="SAM" id="SignalP"/>
    </source>
</evidence>
<name>A0A560GW24_9PROT</name>
<proteinExistence type="predicted"/>
<feature type="signal peptide" evidence="1">
    <location>
        <begin position="1"/>
        <end position="23"/>
    </location>
</feature>
<organism evidence="2 3">
    <name type="scientific">Nitrospirillum amazonense</name>
    <dbReference type="NCBI Taxonomy" id="28077"/>
    <lineage>
        <taxon>Bacteria</taxon>
        <taxon>Pseudomonadati</taxon>
        <taxon>Pseudomonadota</taxon>
        <taxon>Alphaproteobacteria</taxon>
        <taxon>Rhodospirillales</taxon>
        <taxon>Azospirillaceae</taxon>
        <taxon>Nitrospirillum</taxon>
    </lineage>
</organism>
<dbReference type="EMBL" id="VITR01000013">
    <property type="protein sequence ID" value="TWB38208.1"/>
    <property type="molecule type" value="Genomic_DNA"/>
</dbReference>
<feature type="chain" id="PRO_5021956733" evidence="1">
    <location>
        <begin position="24"/>
        <end position="462"/>
    </location>
</feature>
<dbReference type="OrthoDB" id="7319847at2"/>
<dbReference type="Proteomes" id="UP000315751">
    <property type="component" value="Unassembled WGS sequence"/>
</dbReference>
<accession>A0A560GW24</accession>
<keyword evidence="1" id="KW-0732">Signal</keyword>